<evidence type="ECO:0000313" key="2">
    <source>
        <dbReference type="Proteomes" id="UP000184130"/>
    </source>
</evidence>
<proteinExistence type="predicted"/>
<dbReference type="NCBIfam" id="TIGR03299">
    <property type="entry name" value="LGT_TIGR03299"/>
    <property type="match status" value="1"/>
</dbReference>
<accession>A0A1M6Z1W7</accession>
<gene>
    <name evidence="1" type="ORF">SAMN05216463_13719</name>
</gene>
<dbReference type="Proteomes" id="UP000184130">
    <property type="component" value="Unassembled WGS sequence"/>
</dbReference>
<evidence type="ECO:0000313" key="1">
    <source>
        <dbReference type="EMBL" id="SHL24375.1"/>
    </source>
</evidence>
<dbReference type="RefSeq" id="WP_073211676.1">
    <property type="nucleotide sequence ID" value="NZ_FRBD01000037.1"/>
</dbReference>
<dbReference type="AlphaFoldDB" id="A0A1M6Z1W7"/>
<dbReference type="InterPro" id="IPR017686">
    <property type="entry name" value="Phg/plasmid-like_prot"/>
</dbReference>
<dbReference type="OrthoDB" id="576140at2"/>
<dbReference type="InterPro" id="IPR026325">
    <property type="entry name" value="DUF932"/>
</dbReference>
<name>A0A1M6Z1W7_XYLRU</name>
<organism evidence="1 2">
    <name type="scientific">Xylanibacter ruminicola</name>
    <name type="common">Prevotella ruminicola</name>
    <dbReference type="NCBI Taxonomy" id="839"/>
    <lineage>
        <taxon>Bacteria</taxon>
        <taxon>Pseudomonadati</taxon>
        <taxon>Bacteroidota</taxon>
        <taxon>Bacteroidia</taxon>
        <taxon>Bacteroidales</taxon>
        <taxon>Prevotellaceae</taxon>
        <taxon>Xylanibacter</taxon>
    </lineage>
</organism>
<dbReference type="EMBL" id="FRBD01000037">
    <property type="protein sequence ID" value="SHL24375.1"/>
    <property type="molecule type" value="Genomic_DNA"/>
</dbReference>
<reference evidence="1 2" key="1">
    <citation type="submission" date="2016-11" db="EMBL/GenBank/DDBJ databases">
        <authorList>
            <person name="Jaros S."/>
            <person name="Januszkiewicz K."/>
            <person name="Wedrychowicz H."/>
        </authorList>
    </citation>
    <scope>NUCLEOTIDE SEQUENCE [LARGE SCALE GENOMIC DNA]</scope>
    <source>
        <strain evidence="1 2">KHT3</strain>
    </source>
</reference>
<protein>
    <submittedName>
        <fullName evidence="1">Phage/plasmid-like protein TIGR03299</fullName>
    </submittedName>
</protein>
<sequence length="364" mass="41427">MAHNIEIKEGRASFVENGRKSRAWHRLGTVYDRPLTVKEALHGCHADYKVALQPLAVITPDIRREMDYGSVMTLQLNNAIVPKYMATMRLDTHKMLGIVTENYGVVQNEDAFKFIDMLVTGKLTDAEHTPVIETAGVLGEGERVFVTAKFPEDIILDNKGNDRVEMYIVFTTSHDGSGAVNCLVTPVRVVCNNTLNLAMKVNSGKLSLRHSRNVMNRLDLRKKENAEFTYKTLDMYDVYKNSLEKEFKHLQNIMLAEQDLMRILAEVTYEDEDLKIFRKSKDVYDCGISQSAFHRINRMREIVESGIGQDSEDKGSALWLINGITSYYQNYAIYKSSETKFDSIQNGTASRKLQEAYNLVLSIK</sequence>
<dbReference type="Pfam" id="PF06067">
    <property type="entry name" value="DUF932"/>
    <property type="match status" value="1"/>
</dbReference>